<evidence type="ECO:0000256" key="5">
    <source>
        <dbReference type="ARBA" id="ARBA00022989"/>
    </source>
</evidence>
<keyword evidence="4 7" id="KW-0812">Transmembrane</keyword>
<protein>
    <recommendedName>
        <fullName evidence="8">Major facilitator superfamily (MFS) profile domain-containing protein</fullName>
    </recommendedName>
</protein>
<dbReference type="PROSITE" id="PS00216">
    <property type="entry name" value="SUGAR_TRANSPORT_1"/>
    <property type="match status" value="2"/>
</dbReference>
<dbReference type="InterPro" id="IPR005829">
    <property type="entry name" value="Sugar_transporter_CS"/>
</dbReference>
<evidence type="ECO:0000256" key="6">
    <source>
        <dbReference type="ARBA" id="ARBA00023136"/>
    </source>
</evidence>
<evidence type="ECO:0000313" key="9">
    <source>
        <dbReference type="EMBL" id="KOF74487.1"/>
    </source>
</evidence>
<feature type="transmembrane region" description="Helical" evidence="7">
    <location>
        <begin position="176"/>
        <end position="193"/>
    </location>
</feature>
<dbReference type="InterPro" id="IPR005828">
    <property type="entry name" value="MFS_sugar_transport-like"/>
</dbReference>
<dbReference type="GO" id="GO:0016324">
    <property type="term" value="C:apical plasma membrane"/>
    <property type="evidence" value="ECO:0007669"/>
    <property type="project" value="TreeGrafter"/>
</dbReference>
<evidence type="ECO:0000256" key="2">
    <source>
        <dbReference type="ARBA" id="ARBA00010992"/>
    </source>
</evidence>
<evidence type="ECO:0000256" key="4">
    <source>
        <dbReference type="ARBA" id="ARBA00022692"/>
    </source>
</evidence>
<feature type="non-terminal residue" evidence="9">
    <location>
        <position position="1"/>
    </location>
</feature>
<evidence type="ECO:0000256" key="7">
    <source>
        <dbReference type="SAM" id="Phobius"/>
    </source>
</evidence>
<evidence type="ECO:0000256" key="3">
    <source>
        <dbReference type="ARBA" id="ARBA00022448"/>
    </source>
</evidence>
<dbReference type="Gene3D" id="1.20.1250.20">
    <property type="entry name" value="MFS general substrate transporter like domains"/>
    <property type="match status" value="3"/>
</dbReference>
<feature type="transmembrane region" description="Helical" evidence="7">
    <location>
        <begin position="12"/>
        <end position="32"/>
    </location>
</feature>
<keyword evidence="3" id="KW-0813">Transport</keyword>
<dbReference type="Pfam" id="PF00083">
    <property type="entry name" value="Sugar_tr"/>
    <property type="match status" value="2"/>
</dbReference>
<dbReference type="InterPro" id="IPR050814">
    <property type="entry name" value="Myo-inositol_Transporter"/>
</dbReference>
<dbReference type="GO" id="GO:0005366">
    <property type="term" value="F:myo-inositol:proton symporter activity"/>
    <property type="evidence" value="ECO:0007669"/>
    <property type="project" value="TreeGrafter"/>
</dbReference>
<dbReference type="PANTHER" id="PTHR48020">
    <property type="entry name" value="PROTON MYO-INOSITOL COTRANSPORTER"/>
    <property type="match status" value="1"/>
</dbReference>
<dbReference type="PRINTS" id="PR00171">
    <property type="entry name" value="SUGRTRNSPORT"/>
</dbReference>
<keyword evidence="6 7" id="KW-0472">Membrane</keyword>
<feature type="domain" description="Major facilitator superfamily (MFS) profile" evidence="8">
    <location>
        <begin position="16"/>
        <end position="405"/>
    </location>
</feature>
<feature type="transmembrane region" description="Helical" evidence="7">
    <location>
        <begin position="84"/>
        <end position="103"/>
    </location>
</feature>
<gene>
    <name evidence="9" type="ORF">OCBIM_22036123mg</name>
</gene>
<dbReference type="InterPro" id="IPR036259">
    <property type="entry name" value="MFS_trans_sf"/>
</dbReference>
<dbReference type="SUPFAM" id="SSF103473">
    <property type="entry name" value="MFS general substrate transporter"/>
    <property type="match status" value="1"/>
</dbReference>
<proteinExistence type="inferred from homology"/>
<comment type="subcellular location">
    <subcellularLocation>
        <location evidence="1">Membrane</location>
        <topology evidence="1">Multi-pass membrane protein</topology>
    </subcellularLocation>
</comment>
<dbReference type="PROSITE" id="PS50850">
    <property type="entry name" value="MFS"/>
    <property type="match status" value="1"/>
</dbReference>
<accession>A0A0L8GBR6</accession>
<dbReference type="InterPro" id="IPR003663">
    <property type="entry name" value="Sugar/inositol_transpt"/>
</dbReference>
<dbReference type="InterPro" id="IPR020846">
    <property type="entry name" value="MFS_dom"/>
</dbReference>
<organism evidence="9">
    <name type="scientific">Octopus bimaculoides</name>
    <name type="common">California two-spotted octopus</name>
    <dbReference type="NCBI Taxonomy" id="37653"/>
    <lineage>
        <taxon>Eukaryota</taxon>
        <taxon>Metazoa</taxon>
        <taxon>Spiralia</taxon>
        <taxon>Lophotrochozoa</taxon>
        <taxon>Mollusca</taxon>
        <taxon>Cephalopoda</taxon>
        <taxon>Coleoidea</taxon>
        <taxon>Octopodiformes</taxon>
        <taxon>Octopoda</taxon>
        <taxon>Incirrata</taxon>
        <taxon>Octopodidae</taxon>
        <taxon>Octopus</taxon>
    </lineage>
</organism>
<feature type="transmembrane region" description="Helical" evidence="7">
    <location>
        <begin position="52"/>
        <end position="72"/>
    </location>
</feature>
<feature type="transmembrane region" description="Helical" evidence="7">
    <location>
        <begin position="263"/>
        <end position="285"/>
    </location>
</feature>
<dbReference type="AlphaFoldDB" id="A0A0L8GBR6"/>
<name>A0A0L8GBR6_OCTBM</name>
<dbReference type="PANTHER" id="PTHR48020:SF12">
    <property type="entry name" value="PROTON MYO-INOSITOL COTRANSPORTER"/>
    <property type="match status" value="1"/>
</dbReference>
<comment type="similarity">
    <text evidence="2">Belongs to the major facilitator superfamily. Sugar transporter (TC 2.A.1.1) family.</text>
</comment>
<dbReference type="EMBL" id="KQ422647">
    <property type="protein sequence ID" value="KOF74487.1"/>
    <property type="molecule type" value="Genomic_DNA"/>
</dbReference>
<feature type="transmembrane region" description="Helical" evidence="7">
    <location>
        <begin position="109"/>
        <end position="130"/>
    </location>
</feature>
<feature type="transmembrane region" description="Helical" evidence="7">
    <location>
        <begin position="142"/>
        <end position="164"/>
    </location>
</feature>
<evidence type="ECO:0000256" key="1">
    <source>
        <dbReference type="ARBA" id="ARBA00004141"/>
    </source>
</evidence>
<dbReference type="OrthoDB" id="6339427at2759"/>
<sequence>ENAENDSRLGYTLLVITLLTQVGVLSIGYDLGINSGAVLLVENSKYMPLNPLWQQLIIAGALPSAIVITLFASQLSDIIGRKRTVMTAAVSYIVGAIISGAAVNRTMLLIGRLVIGCGHGFTGASTAVYIAECAPVRMRGKLIGLSQPFLTVGILSATIFAGVFSYDTINGWRYMWAFQGIWSVIQFTGLLFMPESPRWLIQKSKFSEGKAALAKLRNGVNIEEEFNEIKKNCEEDMKNSENLESYYSGIIIKMAGVGDVSTAIWNSVIINCINLLFAIIGVWLVDLVGRRKLAITGLIAMGPLPWTINAEIYPLWARSTGNGLAAATCWLCNLINSVSFLSLSEAINSYGVFYLLSSMAVTGALFCYCLLPETKGKSLEAIEILFMKDRKKLGNDEQQDLKDQY</sequence>
<evidence type="ECO:0000259" key="8">
    <source>
        <dbReference type="PROSITE" id="PS50850"/>
    </source>
</evidence>
<keyword evidence="5 7" id="KW-1133">Transmembrane helix</keyword>
<reference evidence="9" key="1">
    <citation type="submission" date="2015-07" db="EMBL/GenBank/DDBJ databases">
        <title>MeaNS - Measles Nucleotide Surveillance Program.</title>
        <authorList>
            <person name="Tran T."/>
            <person name="Druce J."/>
        </authorList>
    </citation>
    <scope>NUCLEOTIDE SEQUENCE</scope>
    <source>
        <strain evidence="9">UCB-OBI-ISO-001</strain>
        <tissue evidence="9">Gonad</tissue>
    </source>
</reference>
<dbReference type="STRING" id="37653.A0A0L8GBR6"/>
<feature type="transmembrane region" description="Helical" evidence="7">
    <location>
        <begin position="351"/>
        <end position="371"/>
    </location>
</feature>